<dbReference type="InterPro" id="IPR013320">
    <property type="entry name" value="ConA-like_dom_sf"/>
</dbReference>
<dbReference type="GO" id="GO:0005975">
    <property type="term" value="P:carbohydrate metabolic process"/>
    <property type="evidence" value="ECO:0007669"/>
    <property type="project" value="InterPro"/>
</dbReference>
<dbReference type="SUPFAM" id="SSF49899">
    <property type="entry name" value="Concanavalin A-like lectins/glucanases"/>
    <property type="match status" value="1"/>
</dbReference>
<evidence type="ECO:0000256" key="11">
    <source>
        <dbReference type="ARBA" id="ARBA00023295"/>
    </source>
</evidence>
<dbReference type="EC" id="3.2.1.14" evidence="3"/>
<comment type="catalytic activity">
    <reaction evidence="1">
        <text>Random endo-hydrolysis of N-acetyl-beta-D-glucosaminide (1-&gt;4)-beta-linkages in chitin and chitodextrins.</text>
        <dbReference type="EC" id="3.2.1.14"/>
    </reaction>
</comment>
<gene>
    <name evidence="17" type="ORF">G7Y89_g6603</name>
</gene>
<feature type="signal peptide" evidence="15">
    <location>
        <begin position="1"/>
        <end position="21"/>
    </location>
</feature>
<keyword evidence="5" id="KW-0808">Transferase</keyword>
<evidence type="ECO:0000256" key="1">
    <source>
        <dbReference type="ARBA" id="ARBA00000822"/>
    </source>
</evidence>
<evidence type="ECO:0000256" key="4">
    <source>
        <dbReference type="ARBA" id="ARBA00022676"/>
    </source>
</evidence>
<evidence type="ECO:0000256" key="15">
    <source>
        <dbReference type="SAM" id="SignalP"/>
    </source>
</evidence>
<keyword evidence="9" id="KW-1015">Disulfide bond</keyword>
<dbReference type="PANTHER" id="PTHR10963:SF68">
    <property type="entry name" value="GLYCOSIDASE CRH1-RELATED"/>
    <property type="match status" value="1"/>
</dbReference>
<evidence type="ECO:0000256" key="10">
    <source>
        <dbReference type="ARBA" id="ARBA00023180"/>
    </source>
</evidence>
<dbReference type="EMBL" id="JAAMPI010000435">
    <property type="protein sequence ID" value="KAF4631519.1"/>
    <property type="molecule type" value="Genomic_DNA"/>
</dbReference>
<dbReference type="GO" id="GO:0016020">
    <property type="term" value="C:membrane"/>
    <property type="evidence" value="ECO:0007669"/>
    <property type="project" value="UniProtKB-SubCell"/>
</dbReference>
<dbReference type="Proteomes" id="UP000566819">
    <property type="component" value="Unassembled WGS sequence"/>
</dbReference>
<dbReference type="InterPro" id="IPR000757">
    <property type="entry name" value="Beta-glucanase-like"/>
</dbReference>
<evidence type="ECO:0000256" key="12">
    <source>
        <dbReference type="ARBA" id="ARBA00023316"/>
    </source>
</evidence>
<comment type="subcellular location">
    <subcellularLocation>
        <location evidence="2">Membrane</location>
    </subcellularLocation>
</comment>
<organism evidence="17 18">
    <name type="scientific">Cudoniella acicularis</name>
    <dbReference type="NCBI Taxonomy" id="354080"/>
    <lineage>
        <taxon>Eukaryota</taxon>
        <taxon>Fungi</taxon>
        <taxon>Dikarya</taxon>
        <taxon>Ascomycota</taxon>
        <taxon>Pezizomycotina</taxon>
        <taxon>Leotiomycetes</taxon>
        <taxon>Helotiales</taxon>
        <taxon>Tricladiaceae</taxon>
        <taxon>Cudoniella</taxon>
    </lineage>
</organism>
<protein>
    <recommendedName>
        <fullName evidence="3">chitinase</fullName>
        <ecNumber evidence="3">3.2.1.14</ecNumber>
    </recommendedName>
</protein>
<name>A0A8H4RK39_9HELO</name>
<dbReference type="Gene3D" id="2.60.120.200">
    <property type="match status" value="1"/>
</dbReference>
<accession>A0A8H4RK39</accession>
<proteinExistence type="inferred from homology"/>
<evidence type="ECO:0000313" key="18">
    <source>
        <dbReference type="Proteomes" id="UP000566819"/>
    </source>
</evidence>
<dbReference type="GO" id="GO:0031505">
    <property type="term" value="P:fungal-type cell wall organization"/>
    <property type="evidence" value="ECO:0007669"/>
    <property type="project" value="TreeGrafter"/>
</dbReference>
<dbReference type="FunFam" id="2.60.120.200:FF:000152">
    <property type="entry name" value="Cell wall glucanase"/>
    <property type="match status" value="1"/>
</dbReference>
<keyword evidence="10" id="KW-0325">Glycoprotein</keyword>
<feature type="domain" description="GH16" evidence="16">
    <location>
        <begin position="12"/>
        <end position="229"/>
    </location>
</feature>
<dbReference type="GO" id="GO:0009277">
    <property type="term" value="C:fungal-type cell wall"/>
    <property type="evidence" value="ECO:0007669"/>
    <property type="project" value="TreeGrafter"/>
</dbReference>
<comment type="function">
    <text evidence="14">Dual chitinase/transglycosylase that plays a role in cell wall architecture. Chitinase and transglycosylase activities are coupled. Required for the polysaccharide cross-linking at the septa and the cell wall. More specifically, transfers chitin to 1,6-beta-glucan in the cell wall.</text>
</comment>
<dbReference type="GO" id="GO:0016757">
    <property type="term" value="F:glycosyltransferase activity"/>
    <property type="evidence" value="ECO:0007669"/>
    <property type="project" value="UniProtKB-KW"/>
</dbReference>
<dbReference type="SUPFAM" id="SSF57850">
    <property type="entry name" value="RING/U-box"/>
    <property type="match status" value="1"/>
</dbReference>
<keyword evidence="8" id="KW-0472">Membrane</keyword>
<evidence type="ECO:0000256" key="3">
    <source>
        <dbReference type="ARBA" id="ARBA00012729"/>
    </source>
</evidence>
<evidence type="ECO:0000256" key="7">
    <source>
        <dbReference type="ARBA" id="ARBA00022801"/>
    </source>
</evidence>
<evidence type="ECO:0000313" key="17">
    <source>
        <dbReference type="EMBL" id="KAF4631519.1"/>
    </source>
</evidence>
<evidence type="ECO:0000256" key="6">
    <source>
        <dbReference type="ARBA" id="ARBA00022729"/>
    </source>
</evidence>
<comment type="similarity">
    <text evidence="13">Belongs to the glycosyl hydrolase 16 family. CRH1 subfamily.</text>
</comment>
<dbReference type="OrthoDB" id="4781at2759"/>
<dbReference type="GO" id="GO:0008843">
    <property type="term" value="F:endochitinase activity"/>
    <property type="evidence" value="ECO:0007669"/>
    <property type="project" value="UniProtKB-EC"/>
</dbReference>
<keyword evidence="6 15" id="KW-0732">Signal</keyword>
<evidence type="ECO:0000256" key="5">
    <source>
        <dbReference type="ARBA" id="ARBA00022679"/>
    </source>
</evidence>
<evidence type="ECO:0000259" key="16">
    <source>
        <dbReference type="PROSITE" id="PS51762"/>
    </source>
</evidence>
<keyword evidence="4" id="KW-0328">Glycosyltransferase</keyword>
<dbReference type="PROSITE" id="PS51762">
    <property type="entry name" value="GH16_2"/>
    <property type="match status" value="1"/>
</dbReference>
<dbReference type="InterPro" id="IPR050546">
    <property type="entry name" value="Glycosyl_Hydrlase_16"/>
</dbReference>
<feature type="chain" id="PRO_5034930249" description="chitinase" evidence="15">
    <location>
        <begin position="22"/>
        <end position="983"/>
    </location>
</feature>
<keyword evidence="18" id="KW-1185">Reference proteome</keyword>
<dbReference type="AlphaFoldDB" id="A0A8H4RK39"/>
<sequence>MFSNCLSVVAAVLFCCRPVLAQTYSSCNPLYTTSCPADTALGKAINVDFTQGSVNSFTATGSPTYDSSGAHFTIAKSGDAPQLTSVFYIMFGKVEITMKAAPGAGIVSTLVLESDDLDEIDMEWLGADDTEVQTNYFGKGDVTTYNRGAFNPASNNQGQFITYTVEWTSTQITWSVGSNVVRVLTPATADTNQYPQTPMRVKFGAWSGGDSSNPAGTISWARGPTDYSKGPFTMTVQSIAVTDYSTGTQYTYGDTSGSWGSIQAVGGKINGNAGSAGSTVSTANVPAITSASPSIPVGFGGSSQSETTAQTGWPWVGATTLSTAASSYTSAVGVPSGWIITSSGKIVPASSAAVLATSTPSSLVVQSPLPSSPQSAAGLETITGFDDRGFPTTKTVAVGWNTISITYDQQGFPITATPTSTGALSADPVLCTGFGCGAGSKVADAMSTSTSKAGGAKQTAALGSLALPYKFNLTNVPSAKIQERELDWESALLEEMYQNNRSSTPGFRFNSVFVHLEQIVKKKVPKQVYQDIEAMNFSNAGNQILRDEWLRIRYNHPDDLPKHDKDLNHLQREIVAQAFNSQSGSSSIAEFEAFDVPDDSNLENTDLRLSWVLHRLWIRALHYHGLHVGDAPLGISRLKRTIELTTLLHYDELLRISPQPKTEQRNDPDFSFINNLYDDVAESLHLVSAAISKLSIMNQGRARNLTRMQFVEQNVRFSEKIADIIRAWSLWASLLMYHESFEIRILAEHVEDVFINKRVVGNDEWWDIHDKLRDDICVEILISKIGEVNMKRRNYLLVRDWNKQRPWDQLYFIFDTSATRRHNHMKGAISSFYRIIRDLENIEQPGFEKQSPSRKVNIWKGLFAIHLIGDKGPEGPISKDRIKLHCTHLFHYICVRDYWDDPDRYKMDCPNCRSTGIVLHEVAGITPEVGDVWDNAVCMAVNLGLNENLSQDYWRHQAKLSNSSRNWHPILNGARNSHTQWFT</sequence>
<evidence type="ECO:0000256" key="9">
    <source>
        <dbReference type="ARBA" id="ARBA00023157"/>
    </source>
</evidence>
<evidence type="ECO:0000256" key="14">
    <source>
        <dbReference type="ARBA" id="ARBA00093308"/>
    </source>
</evidence>
<dbReference type="Pfam" id="PF00722">
    <property type="entry name" value="Glyco_hydro_16"/>
    <property type="match status" value="1"/>
</dbReference>
<keyword evidence="7" id="KW-0378">Hydrolase</keyword>
<evidence type="ECO:0000256" key="2">
    <source>
        <dbReference type="ARBA" id="ARBA00004370"/>
    </source>
</evidence>
<evidence type="ECO:0000256" key="8">
    <source>
        <dbReference type="ARBA" id="ARBA00023136"/>
    </source>
</evidence>
<reference evidence="17 18" key="1">
    <citation type="submission" date="2020-03" db="EMBL/GenBank/DDBJ databases">
        <title>Draft Genome Sequence of Cudoniella acicularis.</title>
        <authorList>
            <person name="Buettner E."/>
            <person name="Kellner H."/>
        </authorList>
    </citation>
    <scope>NUCLEOTIDE SEQUENCE [LARGE SCALE GENOMIC DNA]</scope>
    <source>
        <strain evidence="17 18">DSM 108380</strain>
    </source>
</reference>
<dbReference type="PANTHER" id="PTHR10963">
    <property type="entry name" value="GLYCOSYL HYDROLASE-RELATED"/>
    <property type="match status" value="1"/>
</dbReference>
<keyword evidence="11" id="KW-0326">Glycosidase</keyword>
<dbReference type="CDD" id="cd02183">
    <property type="entry name" value="GH16_fungal_CRH1_transglycosylase"/>
    <property type="match status" value="1"/>
</dbReference>
<keyword evidence="12" id="KW-0961">Cell wall biogenesis/degradation</keyword>
<evidence type="ECO:0000256" key="13">
    <source>
        <dbReference type="ARBA" id="ARBA00038074"/>
    </source>
</evidence>
<comment type="caution">
    <text evidence="17">The sequence shown here is derived from an EMBL/GenBank/DDBJ whole genome shotgun (WGS) entry which is preliminary data.</text>
</comment>